<dbReference type="CDD" id="cd02440">
    <property type="entry name" value="AdoMet_MTases"/>
    <property type="match status" value="1"/>
</dbReference>
<comment type="caution">
    <text evidence="3">The sequence shown here is derived from an EMBL/GenBank/DDBJ whole genome shotgun (WGS) entry which is preliminary data.</text>
</comment>
<dbReference type="RefSeq" id="WP_147703305.1">
    <property type="nucleotide sequence ID" value="NZ_VDUY01000002.1"/>
</dbReference>
<dbReference type="PANTHER" id="PTHR43861">
    <property type="entry name" value="TRANS-ACONITATE 2-METHYLTRANSFERASE-RELATED"/>
    <property type="match status" value="1"/>
</dbReference>
<dbReference type="AlphaFoldDB" id="A0A5C8P1C8"/>
<keyword evidence="3" id="KW-0489">Methyltransferase</keyword>
<keyword evidence="1 3" id="KW-0808">Transferase</keyword>
<evidence type="ECO:0000313" key="4">
    <source>
        <dbReference type="Proteomes" id="UP000321548"/>
    </source>
</evidence>
<organism evidence="3 4">
    <name type="scientific">Zeimonas arvi</name>
    <dbReference type="NCBI Taxonomy" id="2498847"/>
    <lineage>
        <taxon>Bacteria</taxon>
        <taxon>Pseudomonadati</taxon>
        <taxon>Pseudomonadota</taxon>
        <taxon>Betaproteobacteria</taxon>
        <taxon>Burkholderiales</taxon>
        <taxon>Burkholderiaceae</taxon>
        <taxon>Zeimonas</taxon>
    </lineage>
</organism>
<dbReference type="Gene3D" id="3.40.50.150">
    <property type="entry name" value="Vaccinia Virus protein VP39"/>
    <property type="match status" value="1"/>
</dbReference>
<sequence>MSDFWDQRYAEAGYKYGTAPNAFLVAEAERLRPGGCVLLPGDGEGRNSVWLALRGHNVLAIDSSAVGLEKARMLAAGQGAQIATLQADLAEWRPEPGSADAVVLTFVHLPSSVRRAVHHAMAEALGPGGWLILEAFDRAQLGRSSGGPKDPDMLYPLEAVQADFDGLLREELAWAGEVTLDEGPGHRGAARVVRYLGQRPA</sequence>
<dbReference type="InterPro" id="IPR041698">
    <property type="entry name" value="Methyltransf_25"/>
</dbReference>
<feature type="domain" description="Methyltransferase" evidence="2">
    <location>
        <begin position="40"/>
        <end position="129"/>
    </location>
</feature>
<dbReference type="OrthoDB" id="9786503at2"/>
<dbReference type="Pfam" id="PF13649">
    <property type="entry name" value="Methyltransf_25"/>
    <property type="match status" value="1"/>
</dbReference>
<protein>
    <submittedName>
        <fullName evidence="3">Class I SAM-dependent methyltransferase</fullName>
    </submittedName>
</protein>
<dbReference type="PANTHER" id="PTHR43861:SF3">
    <property type="entry name" value="PUTATIVE (AFU_ORTHOLOGUE AFUA_2G14390)-RELATED"/>
    <property type="match status" value="1"/>
</dbReference>
<dbReference type="EMBL" id="VDUY01000002">
    <property type="protein sequence ID" value="TXL67056.1"/>
    <property type="molecule type" value="Genomic_DNA"/>
</dbReference>
<dbReference type="InterPro" id="IPR029063">
    <property type="entry name" value="SAM-dependent_MTases_sf"/>
</dbReference>
<evidence type="ECO:0000313" key="3">
    <source>
        <dbReference type="EMBL" id="TXL67056.1"/>
    </source>
</evidence>
<dbReference type="GO" id="GO:0032259">
    <property type="term" value="P:methylation"/>
    <property type="evidence" value="ECO:0007669"/>
    <property type="project" value="UniProtKB-KW"/>
</dbReference>
<evidence type="ECO:0000259" key="2">
    <source>
        <dbReference type="Pfam" id="PF13649"/>
    </source>
</evidence>
<dbReference type="GO" id="GO:0008168">
    <property type="term" value="F:methyltransferase activity"/>
    <property type="evidence" value="ECO:0007669"/>
    <property type="project" value="UniProtKB-KW"/>
</dbReference>
<dbReference type="SUPFAM" id="SSF53335">
    <property type="entry name" value="S-adenosyl-L-methionine-dependent methyltransferases"/>
    <property type="match status" value="1"/>
</dbReference>
<accession>A0A5C8P1C8</accession>
<evidence type="ECO:0000256" key="1">
    <source>
        <dbReference type="ARBA" id="ARBA00022679"/>
    </source>
</evidence>
<keyword evidence="4" id="KW-1185">Reference proteome</keyword>
<reference evidence="3 4" key="1">
    <citation type="submission" date="2019-06" db="EMBL/GenBank/DDBJ databases">
        <title>Quisquiliibacterium sp. nov., isolated from a maize field.</title>
        <authorList>
            <person name="Lin S.-Y."/>
            <person name="Tsai C.-F."/>
            <person name="Young C.-C."/>
        </authorList>
    </citation>
    <scope>NUCLEOTIDE SEQUENCE [LARGE SCALE GENOMIC DNA]</scope>
    <source>
        <strain evidence="3 4">CC-CFT501</strain>
    </source>
</reference>
<proteinExistence type="predicted"/>
<dbReference type="Proteomes" id="UP000321548">
    <property type="component" value="Unassembled WGS sequence"/>
</dbReference>
<name>A0A5C8P1C8_9BURK</name>
<gene>
    <name evidence="3" type="ORF">FHP08_05410</name>
</gene>